<dbReference type="Gene3D" id="3.30.160.60">
    <property type="entry name" value="Classic Zinc Finger"/>
    <property type="match status" value="5"/>
</dbReference>
<accession>A0A8B7WHC0</accession>
<feature type="compositionally biased region" description="Low complexity" evidence="13">
    <location>
        <begin position="469"/>
        <end position="479"/>
    </location>
</feature>
<evidence type="ECO:0000256" key="5">
    <source>
        <dbReference type="ARBA" id="ARBA00022771"/>
    </source>
</evidence>
<dbReference type="FunFam" id="3.30.160.60:FF:003501">
    <property type="entry name" value="Zinc finger imprinted 2"/>
    <property type="match status" value="1"/>
</dbReference>
<evidence type="ECO:0000256" key="7">
    <source>
        <dbReference type="ARBA" id="ARBA00023015"/>
    </source>
</evidence>
<keyword evidence="8" id="KW-0238">DNA-binding</keyword>
<feature type="domain" description="SCAN box" evidence="15">
    <location>
        <begin position="103"/>
        <end position="181"/>
    </location>
</feature>
<feature type="domain" description="C2H2-type" evidence="14">
    <location>
        <begin position="499"/>
        <end position="526"/>
    </location>
</feature>
<dbReference type="Pfam" id="PF00096">
    <property type="entry name" value="zf-C2H2"/>
    <property type="match status" value="4"/>
</dbReference>
<evidence type="ECO:0000259" key="16">
    <source>
        <dbReference type="PROSITE" id="PS50805"/>
    </source>
</evidence>
<dbReference type="PROSITE" id="PS50804">
    <property type="entry name" value="SCAN_BOX"/>
    <property type="match status" value="1"/>
</dbReference>
<dbReference type="SUPFAM" id="SSF47353">
    <property type="entry name" value="Retrovirus capsid dimerization domain-like"/>
    <property type="match status" value="1"/>
</dbReference>
<evidence type="ECO:0000256" key="2">
    <source>
        <dbReference type="ARBA" id="ARBA00006991"/>
    </source>
</evidence>
<dbReference type="CDD" id="cd07765">
    <property type="entry name" value="KRAB_A-box"/>
    <property type="match status" value="1"/>
</dbReference>
<dbReference type="CTD" id="23619"/>
<dbReference type="SUPFAM" id="SSF109640">
    <property type="entry name" value="KRAB domain (Kruppel-associated box)"/>
    <property type="match status" value="1"/>
</dbReference>
<evidence type="ECO:0000256" key="6">
    <source>
        <dbReference type="ARBA" id="ARBA00022833"/>
    </source>
</evidence>
<dbReference type="SMART" id="SM00431">
    <property type="entry name" value="SCAN"/>
    <property type="match status" value="1"/>
</dbReference>
<dbReference type="FunFam" id="1.10.4020.10:FF:000001">
    <property type="entry name" value="zinc finger protein 263 isoform X1"/>
    <property type="match status" value="1"/>
</dbReference>
<keyword evidence="7" id="KW-0805">Transcription regulation</keyword>
<dbReference type="FunFam" id="3.30.160.60:FF:002343">
    <property type="entry name" value="Zinc finger protein 33A"/>
    <property type="match status" value="1"/>
</dbReference>
<feature type="compositionally biased region" description="Basic and acidic residues" evidence="13">
    <location>
        <begin position="370"/>
        <end position="379"/>
    </location>
</feature>
<dbReference type="InterPro" id="IPR001909">
    <property type="entry name" value="KRAB"/>
</dbReference>
<dbReference type="GO" id="GO:0005634">
    <property type="term" value="C:nucleus"/>
    <property type="evidence" value="ECO:0007669"/>
    <property type="project" value="UniProtKB-SubCell"/>
</dbReference>
<keyword evidence="5 11" id="KW-0863">Zinc-finger</keyword>
<dbReference type="Pfam" id="PF02023">
    <property type="entry name" value="SCAN"/>
    <property type="match status" value="1"/>
</dbReference>
<dbReference type="AlphaFoldDB" id="A0A8B7WHC0"/>
<evidence type="ECO:0000256" key="13">
    <source>
        <dbReference type="SAM" id="MobiDB-lite"/>
    </source>
</evidence>
<dbReference type="Pfam" id="PF01352">
    <property type="entry name" value="KRAB"/>
    <property type="match status" value="1"/>
</dbReference>
<dbReference type="SMART" id="SM00349">
    <property type="entry name" value="KRAB"/>
    <property type="match status" value="1"/>
</dbReference>
<dbReference type="PROSITE" id="PS00028">
    <property type="entry name" value="ZINC_FINGER_C2H2_1"/>
    <property type="match status" value="5"/>
</dbReference>
<dbReference type="GO" id="GO:0008270">
    <property type="term" value="F:zinc ion binding"/>
    <property type="evidence" value="ECO:0007669"/>
    <property type="project" value="UniProtKB-KW"/>
</dbReference>
<dbReference type="PANTHER" id="PTHR24381:SF455">
    <property type="entry name" value="RB-ASSOCIATED KRAB ZINC FINGER PROTEIN-RELATED"/>
    <property type="match status" value="1"/>
</dbReference>
<dbReference type="FunFam" id="3.30.160.60:FF:001158">
    <property type="entry name" value="zinc finger protein 22"/>
    <property type="match status" value="1"/>
</dbReference>
<dbReference type="Gene3D" id="6.10.140.140">
    <property type="match status" value="1"/>
</dbReference>
<dbReference type="Gene3D" id="1.10.4020.10">
    <property type="entry name" value="DNA breaking-rejoining enzymes"/>
    <property type="match status" value="1"/>
</dbReference>
<dbReference type="SMART" id="SM00355">
    <property type="entry name" value="ZnF_C2H2"/>
    <property type="match status" value="5"/>
</dbReference>
<organism evidence="17">
    <name type="scientific">Castor canadensis</name>
    <name type="common">American beaver</name>
    <dbReference type="NCBI Taxonomy" id="51338"/>
    <lineage>
        <taxon>Eukaryota</taxon>
        <taxon>Metazoa</taxon>
        <taxon>Chordata</taxon>
        <taxon>Craniata</taxon>
        <taxon>Vertebrata</taxon>
        <taxon>Euteleostomi</taxon>
        <taxon>Mammalia</taxon>
        <taxon>Eutheria</taxon>
        <taxon>Euarchontoglires</taxon>
        <taxon>Glires</taxon>
        <taxon>Rodentia</taxon>
        <taxon>Castorimorpha</taxon>
        <taxon>Castoridae</taxon>
        <taxon>Castor</taxon>
    </lineage>
</organism>
<evidence type="ECO:0000259" key="14">
    <source>
        <dbReference type="PROSITE" id="PS50157"/>
    </source>
</evidence>
<dbReference type="InterPro" id="IPR036051">
    <property type="entry name" value="KRAB_dom_sf"/>
</dbReference>
<name>A0A8B7WHC0_CASCN</name>
<feature type="domain" description="C2H2-type" evidence="14">
    <location>
        <begin position="443"/>
        <end position="470"/>
    </location>
</feature>
<evidence type="ECO:0000256" key="9">
    <source>
        <dbReference type="ARBA" id="ARBA00023163"/>
    </source>
</evidence>
<dbReference type="GO" id="GO:0000981">
    <property type="term" value="F:DNA-binding transcription factor activity, RNA polymerase II-specific"/>
    <property type="evidence" value="ECO:0007669"/>
    <property type="project" value="TreeGrafter"/>
</dbReference>
<dbReference type="CDD" id="cd07936">
    <property type="entry name" value="SCAN"/>
    <property type="match status" value="1"/>
</dbReference>
<evidence type="ECO:0000259" key="15">
    <source>
        <dbReference type="PROSITE" id="PS50804"/>
    </source>
</evidence>
<dbReference type="InterPro" id="IPR013087">
    <property type="entry name" value="Znf_C2H2_type"/>
</dbReference>
<dbReference type="InterPro" id="IPR038269">
    <property type="entry name" value="SCAN_sf"/>
</dbReference>
<dbReference type="InterPro" id="IPR003309">
    <property type="entry name" value="SCAN_dom"/>
</dbReference>
<dbReference type="KEGG" id="ccan:109701981"/>
<dbReference type="GO" id="GO:0000977">
    <property type="term" value="F:RNA polymerase II transcription regulatory region sequence-specific DNA binding"/>
    <property type="evidence" value="ECO:0007669"/>
    <property type="project" value="TreeGrafter"/>
</dbReference>
<feature type="region of interest" description="Disordered" evidence="13">
    <location>
        <begin position="460"/>
        <end position="479"/>
    </location>
</feature>
<dbReference type="InterPro" id="IPR036236">
    <property type="entry name" value="Znf_C2H2_sf"/>
</dbReference>
<feature type="domain" description="C2H2-type" evidence="14">
    <location>
        <begin position="415"/>
        <end position="442"/>
    </location>
</feature>
<evidence type="ECO:0000256" key="4">
    <source>
        <dbReference type="ARBA" id="ARBA00022737"/>
    </source>
</evidence>
<evidence type="ECO:0000256" key="8">
    <source>
        <dbReference type="ARBA" id="ARBA00023125"/>
    </source>
</evidence>
<keyword evidence="3" id="KW-0479">Metal-binding</keyword>
<reference evidence="17" key="1">
    <citation type="submission" date="2025-08" db="UniProtKB">
        <authorList>
            <consortium name="RefSeq"/>
        </authorList>
    </citation>
    <scope>IDENTIFICATION</scope>
    <source>
        <tissue evidence="17">Leukocyte</tissue>
    </source>
</reference>
<keyword evidence="4" id="KW-0677">Repeat</keyword>
<protein>
    <submittedName>
        <fullName evidence="17">Zinc finger imprinted 2</fullName>
    </submittedName>
</protein>
<dbReference type="PROSITE" id="PS50805">
    <property type="entry name" value="KRAB"/>
    <property type="match status" value="1"/>
</dbReference>
<evidence type="ECO:0000256" key="12">
    <source>
        <dbReference type="PROSITE-ProRule" id="PRU00187"/>
    </source>
</evidence>
<comment type="subcellular location">
    <subcellularLocation>
        <location evidence="1 12">Nucleus</location>
    </subcellularLocation>
</comment>
<feature type="region of interest" description="Disordered" evidence="13">
    <location>
        <begin position="370"/>
        <end position="407"/>
    </location>
</feature>
<dbReference type="PROSITE" id="PS50157">
    <property type="entry name" value="ZINC_FINGER_C2H2_2"/>
    <property type="match status" value="5"/>
</dbReference>
<feature type="domain" description="C2H2-type" evidence="14">
    <location>
        <begin position="581"/>
        <end position="608"/>
    </location>
</feature>
<feature type="domain" description="C2H2-type" evidence="14">
    <location>
        <begin position="551"/>
        <end position="580"/>
    </location>
</feature>
<evidence type="ECO:0000256" key="1">
    <source>
        <dbReference type="ARBA" id="ARBA00004123"/>
    </source>
</evidence>
<proteinExistence type="inferred from homology"/>
<dbReference type="SUPFAM" id="SSF57667">
    <property type="entry name" value="beta-beta-alpha zinc fingers"/>
    <property type="match status" value="3"/>
</dbReference>
<evidence type="ECO:0000256" key="3">
    <source>
        <dbReference type="ARBA" id="ARBA00022723"/>
    </source>
</evidence>
<keyword evidence="10 12" id="KW-0539">Nucleus</keyword>
<evidence type="ECO:0000256" key="10">
    <source>
        <dbReference type="ARBA" id="ARBA00023242"/>
    </source>
</evidence>
<gene>
    <name evidence="17" type="primary">Zim2</name>
</gene>
<keyword evidence="6" id="KW-0862">Zinc</keyword>
<sequence length="610" mass="69933">MTFSPYLLDSAPIRPVRAKTANQHQARAPRARADPLRRMRMRMRKRFPPNQCGRALPDQAAKNLHMAEVSGILRNLNTVRLHGQEENPETIPIRNPGTLKMFHEKLRHFQHLSMTGPQQAVSQIQKMCREWLQPETHSKEQMIEQLVLEQFLSTLPEDVQTWVRSKQPKNSREASTLVTTLIKACEEKGFPSQDSELEEKKESKEYLKKNIKMSNQLPSAKSQELVTFNDVVVDFSPEELTYLSDAQKNLYREVTLENFQNLVSVGYQFPKPDIISLLEEEESQAMKQDSNTVICQDWEKRPETKEPTLEQSLPIERSHLGAGMEGLAVGNFWYVCVGGSADDPAELHQGRQEQQILRPETMCDLKTLVQERSHSRDELEGSSNLTKQPDNLPEKDPQECTAPGISTRPKPVMHISCKVCKRTFSSRVALGKHEPIHSGKKPFKCNQCGQAFFLMPHLTRHQKTHSSEKSSSGSKPGKPVIQRVNLCEHVRIHNEERYHECYKCGKAFIQDAHLVQHLKAHQAAKALPCKVPHKKTYSIRYQQKHGYVGEKACQCCDCGKVFSQISHLIQHYQIHAWERPYQCQLCGKCFSLPSYLTQHYQLHSQEKLVA</sequence>
<evidence type="ECO:0000256" key="11">
    <source>
        <dbReference type="PROSITE-ProRule" id="PRU00042"/>
    </source>
</evidence>
<keyword evidence="9" id="KW-0804">Transcription</keyword>
<evidence type="ECO:0000313" key="17">
    <source>
        <dbReference type="RefSeq" id="XP_020043012.1"/>
    </source>
</evidence>
<dbReference type="FunFam" id="3.30.160.60:FF:002860">
    <property type="entry name" value="Zinc finger imprinted 2"/>
    <property type="match status" value="1"/>
</dbReference>
<dbReference type="PANTHER" id="PTHR24381">
    <property type="entry name" value="ZINC FINGER PROTEIN"/>
    <property type="match status" value="1"/>
</dbReference>
<dbReference type="RefSeq" id="XP_020043012.1">
    <property type="nucleotide sequence ID" value="XM_020187423.1"/>
</dbReference>
<dbReference type="OrthoDB" id="9613619at2759"/>
<feature type="domain" description="KRAB" evidence="16">
    <location>
        <begin position="226"/>
        <end position="297"/>
    </location>
</feature>
<comment type="similarity">
    <text evidence="2">Belongs to the krueppel C2H2-type zinc-finger protein family.</text>
</comment>